<name>A0A5J6YHZ3_FUSSX</name>
<feature type="region of interest" description="Disordered" evidence="1">
    <location>
        <begin position="126"/>
        <end position="175"/>
    </location>
</feature>
<dbReference type="EMBL" id="MK926692">
    <property type="protein sequence ID" value="QFP39818.1"/>
    <property type="molecule type" value="Genomic_DNA"/>
</dbReference>
<protein>
    <submittedName>
        <fullName evidence="2">Mating type protein 1-2-9</fullName>
    </submittedName>
</protein>
<feature type="compositionally biased region" description="Polar residues" evidence="1">
    <location>
        <begin position="163"/>
        <end position="175"/>
    </location>
</feature>
<feature type="compositionally biased region" description="Polar residues" evidence="1">
    <location>
        <begin position="126"/>
        <end position="145"/>
    </location>
</feature>
<evidence type="ECO:0000256" key="1">
    <source>
        <dbReference type="SAM" id="MobiDB-lite"/>
    </source>
</evidence>
<evidence type="ECO:0000313" key="2">
    <source>
        <dbReference type="EMBL" id="QFP39818.1"/>
    </source>
</evidence>
<reference evidence="2" key="1">
    <citation type="journal article" date="2019" name="Mycologia">
        <title>Design and validation of a robust multiplex polymerase chain reaction assay for MAT idiomorph within the Fusarium fujikuroi species complex.</title>
        <authorList>
            <person name="Montoya-Martinez A.C."/>
            <person name="Rodriguez-Alvarado G."/>
            <person name="Fernandez-Pavia S.P."/>
            <person name="Proctor R.H."/>
            <person name="Kim H.S."/>
            <person name="O'Donnell K."/>
        </authorList>
    </citation>
    <scope>NUCLEOTIDE SEQUENCE</scope>
    <source>
        <strain evidence="2">NRRL 52700</strain>
    </source>
</reference>
<accession>A0A5J6YHZ3</accession>
<sequence>MSMESQALNNSPMPGRTTMQDIQALLNGEALNHLAPVTGGRWQMLSRVDNIILVAYVLGDGTQVMTTTVDIAFDAQTAAALCWQHIYNFPADSDEMSAAYNPGVIWEDESSQAPPAIISNAQMATSTPMNQQPNNTWTAGPTSAQAGGAPILANPQLPAPYQPINTVQGQQHPHNQAQALAAPDSGGIDLFQHTQPVDMSGNPPGEVSAYSVAAFQDGSDTVFDAGQFVGQNGQIQNMHQWQPFQ</sequence>
<organism evidence="2">
    <name type="scientific">Fusarium sp</name>
    <dbReference type="NCBI Taxonomy" id="29916"/>
    <lineage>
        <taxon>Eukaryota</taxon>
        <taxon>Fungi</taxon>
        <taxon>Dikarya</taxon>
        <taxon>Ascomycota</taxon>
        <taxon>Pezizomycotina</taxon>
        <taxon>Sordariomycetes</taxon>
        <taxon>Hypocreomycetidae</taxon>
        <taxon>Hypocreales</taxon>
        <taxon>Nectriaceae</taxon>
        <taxon>Fusarium</taxon>
    </lineage>
</organism>
<gene>
    <name evidence="2" type="primary">MAT 1-2-9</name>
</gene>
<dbReference type="AlphaFoldDB" id="A0A5J6YHZ3"/>
<proteinExistence type="predicted"/>